<evidence type="ECO:0000259" key="1">
    <source>
        <dbReference type="PROSITE" id="PS50943"/>
    </source>
</evidence>
<dbReference type="Pfam" id="PF01381">
    <property type="entry name" value="HTH_3"/>
    <property type="match status" value="1"/>
</dbReference>
<dbReference type="CDD" id="cd00093">
    <property type="entry name" value="HTH_XRE"/>
    <property type="match status" value="1"/>
</dbReference>
<dbReference type="RefSeq" id="WP_091301368.1">
    <property type="nucleotide sequence ID" value="NZ_FOCE01000005.1"/>
</dbReference>
<accession>A0A1H8H638</accession>
<dbReference type="Proteomes" id="UP000198761">
    <property type="component" value="Unassembled WGS sequence"/>
</dbReference>
<dbReference type="GO" id="GO:0003677">
    <property type="term" value="F:DNA binding"/>
    <property type="evidence" value="ECO:0007669"/>
    <property type="project" value="InterPro"/>
</dbReference>
<evidence type="ECO:0000313" key="3">
    <source>
        <dbReference type="Proteomes" id="UP000198761"/>
    </source>
</evidence>
<evidence type="ECO:0000313" key="2">
    <source>
        <dbReference type="EMBL" id="SEN51595.1"/>
    </source>
</evidence>
<dbReference type="STRING" id="933059.SAMN04488103_105261"/>
<dbReference type="SUPFAM" id="SSF47413">
    <property type="entry name" value="lambda repressor-like DNA-binding domains"/>
    <property type="match status" value="1"/>
</dbReference>
<reference evidence="2 3" key="1">
    <citation type="submission" date="2016-10" db="EMBL/GenBank/DDBJ databases">
        <authorList>
            <person name="de Groot N.N."/>
        </authorList>
    </citation>
    <scope>NUCLEOTIDE SEQUENCE [LARGE SCALE GENOMIC DNA]</scope>
    <source>
        <strain evidence="2 3">DSM 3857</strain>
    </source>
</reference>
<protein>
    <submittedName>
        <fullName evidence="2">Helix-turn-helix</fullName>
    </submittedName>
</protein>
<keyword evidence="3" id="KW-1185">Reference proteome</keyword>
<dbReference type="SMART" id="SM00530">
    <property type="entry name" value="HTH_XRE"/>
    <property type="match status" value="1"/>
</dbReference>
<dbReference type="Gene3D" id="1.10.260.40">
    <property type="entry name" value="lambda repressor-like DNA-binding domains"/>
    <property type="match status" value="1"/>
</dbReference>
<dbReference type="AlphaFoldDB" id="A0A1H8H638"/>
<dbReference type="InterPro" id="IPR010982">
    <property type="entry name" value="Lambda_DNA-bd_dom_sf"/>
</dbReference>
<feature type="domain" description="HTH cro/C1-type" evidence="1">
    <location>
        <begin position="10"/>
        <end position="66"/>
    </location>
</feature>
<sequence>MSADTIAARLRLVKDQNRWTVADMAKMIGISRRTLESYMRRENAPLSGVEALKQIALGLRVSLDWLVLGDVDAALGGVLLVRLAAERAALPTLKNLIEMQQRNELIPQPEYMAQEIGAHAAGLAETIVSSGLTMVQIAAFIKISGEDMQKSLRKKMDEMKAQIEELEKAHPELKK</sequence>
<proteinExistence type="predicted"/>
<dbReference type="InterPro" id="IPR001387">
    <property type="entry name" value="Cro/C1-type_HTH"/>
</dbReference>
<dbReference type="EMBL" id="FOCE01000005">
    <property type="protein sequence ID" value="SEN51595.1"/>
    <property type="molecule type" value="Genomic_DNA"/>
</dbReference>
<dbReference type="OrthoDB" id="7876607at2"/>
<dbReference type="PROSITE" id="PS50943">
    <property type="entry name" value="HTH_CROC1"/>
    <property type="match status" value="1"/>
</dbReference>
<organism evidence="2 3">
    <name type="scientific">Gemmobacter aquatilis</name>
    <dbReference type="NCBI Taxonomy" id="933059"/>
    <lineage>
        <taxon>Bacteria</taxon>
        <taxon>Pseudomonadati</taxon>
        <taxon>Pseudomonadota</taxon>
        <taxon>Alphaproteobacteria</taxon>
        <taxon>Rhodobacterales</taxon>
        <taxon>Paracoccaceae</taxon>
        <taxon>Gemmobacter</taxon>
    </lineage>
</organism>
<gene>
    <name evidence="2" type="ORF">SAMN04488103_105261</name>
</gene>
<name>A0A1H8H638_9RHOB</name>